<evidence type="ECO:0008006" key="5">
    <source>
        <dbReference type="Google" id="ProtNLM"/>
    </source>
</evidence>
<organism evidence="3 4">
    <name type="scientific">Nocardioides koreensis</name>
    <dbReference type="NCBI Taxonomy" id="433651"/>
    <lineage>
        <taxon>Bacteria</taxon>
        <taxon>Bacillati</taxon>
        <taxon>Actinomycetota</taxon>
        <taxon>Actinomycetes</taxon>
        <taxon>Propionibacteriales</taxon>
        <taxon>Nocardioidaceae</taxon>
        <taxon>Nocardioides</taxon>
    </lineage>
</organism>
<feature type="transmembrane region" description="Helical" evidence="2">
    <location>
        <begin position="118"/>
        <end position="143"/>
    </location>
</feature>
<evidence type="ECO:0000256" key="1">
    <source>
        <dbReference type="SAM" id="MobiDB-lite"/>
    </source>
</evidence>
<dbReference type="EMBL" id="BAAAQR010000006">
    <property type="protein sequence ID" value="GAA2146215.1"/>
    <property type="molecule type" value="Genomic_DNA"/>
</dbReference>
<keyword evidence="4" id="KW-1185">Reference proteome</keyword>
<keyword evidence="2" id="KW-0812">Transmembrane</keyword>
<gene>
    <name evidence="3" type="ORF">GCM10009844_21950</name>
</gene>
<evidence type="ECO:0000256" key="2">
    <source>
        <dbReference type="SAM" id="Phobius"/>
    </source>
</evidence>
<feature type="compositionally biased region" description="Low complexity" evidence="1">
    <location>
        <begin position="66"/>
        <end position="107"/>
    </location>
</feature>
<dbReference type="RefSeq" id="WP_344151491.1">
    <property type="nucleotide sequence ID" value="NZ_BAAAQR010000006.1"/>
</dbReference>
<reference evidence="3 4" key="1">
    <citation type="journal article" date="2019" name="Int. J. Syst. Evol. Microbiol.">
        <title>The Global Catalogue of Microorganisms (GCM) 10K type strain sequencing project: providing services to taxonomists for standard genome sequencing and annotation.</title>
        <authorList>
            <consortium name="The Broad Institute Genomics Platform"/>
            <consortium name="The Broad Institute Genome Sequencing Center for Infectious Disease"/>
            <person name="Wu L."/>
            <person name="Ma J."/>
        </authorList>
    </citation>
    <scope>NUCLEOTIDE SEQUENCE [LARGE SCALE GENOMIC DNA]</scope>
    <source>
        <strain evidence="3 4">JCM 16022</strain>
    </source>
</reference>
<sequence length="203" mass="20914">MTSSDSGSNEPGGSGNDDQQLPPTHQPYGQNPYGAPGQQPPAYGQNPYEQGPSGQQPYGTPPPAQNPYGQQQPYGQGQPPYGQQPYGQPYGQQPYGQQPGYGYGAPAPANHPSATTALVLSLIGLVGIAFCGGITLVLSPFAWRTGAKAVREIDANPGMYGGRDQANAGRIMGIIGTVLLVIGIIGLIGLFSLAVVSSDTSTV</sequence>
<dbReference type="Proteomes" id="UP001501771">
    <property type="component" value="Unassembled WGS sequence"/>
</dbReference>
<protein>
    <recommendedName>
        <fullName evidence="5">DUF4190 domain-containing protein</fullName>
    </recommendedName>
</protein>
<accession>A0ABN2ZR58</accession>
<feature type="region of interest" description="Disordered" evidence="1">
    <location>
        <begin position="1"/>
        <end position="107"/>
    </location>
</feature>
<keyword evidence="2" id="KW-0472">Membrane</keyword>
<name>A0ABN2ZR58_9ACTN</name>
<feature type="compositionally biased region" description="Polar residues" evidence="1">
    <location>
        <begin position="16"/>
        <end position="29"/>
    </location>
</feature>
<evidence type="ECO:0000313" key="4">
    <source>
        <dbReference type="Proteomes" id="UP001501771"/>
    </source>
</evidence>
<proteinExistence type="predicted"/>
<evidence type="ECO:0000313" key="3">
    <source>
        <dbReference type="EMBL" id="GAA2146215.1"/>
    </source>
</evidence>
<comment type="caution">
    <text evidence="3">The sequence shown here is derived from an EMBL/GenBank/DDBJ whole genome shotgun (WGS) entry which is preliminary data.</text>
</comment>
<keyword evidence="2" id="KW-1133">Transmembrane helix</keyword>
<feature type="transmembrane region" description="Helical" evidence="2">
    <location>
        <begin position="171"/>
        <end position="196"/>
    </location>
</feature>